<feature type="transmembrane region" description="Helical" evidence="7">
    <location>
        <begin position="298"/>
        <end position="322"/>
    </location>
</feature>
<dbReference type="CDD" id="cd17325">
    <property type="entry name" value="MFS_MdtG_SLC18_like"/>
    <property type="match status" value="1"/>
</dbReference>
<evidence type="ECO:0000256" key="2">
    <source>
        <dbReference type="ARBA" id="ARBA00022448"/>
    </source>
</evidence>
<feature type="compositionally biased region" description="Basic residues" evidence="6">
    <location>
        <begin position="418"/>
        <end position="427"/>
    </location>
</feature>
<protein>
    <submittedName>
        <fullName evidence="9">MFS transporter</fullName>
    </submittedName>
</protein>
<evidence type="ECO:0000256" key="7">
    <source>
        <dbReference type="SAM" id="Phobius"/>
    </source>
</evidence>
<comment type="caution">
    <text evidence="9">The sequence shown here is derived from an EMBL/GenBank/DDBJ whole genome shotgun (WGS) entry which is preliminary data.</text>
</comment>
<feature type="region of interest" description="Disordered" evidence="6">
    <location>
        <begin position="516"/>
        <end position="548"/>
    </location>
</feature>
<dbReference type="GO" id="GO:0022857">
    <property type="term" value="F:transmembrane transporter activity"/>
    <property type="evidence" value="ECO:0007669"/>
    <property type="project" value="InterPro"/>
</dbReference>
<feature type="region of interest" description="Disordered" evidence="6">
    <location>
        <begin position="393"/>
        <end position="439"/>
    </location>
</feature>
<name>A0A6P2BYF6_9ACTN</name>
<feature type="transmembrane region" description="Helical" evidence="7">
    <location>
        <begin position="139"/>
        <end position="161"/>
    </location>
</feature>
<dbReference type="AlphaFoldDB" id="A0A6P2BYF6"/>
<keyword evidence="3 7" id="KW-0812">Transmembrane</keyword>
<dbReference type="EMBL" id="RPFW01000003">
    <property type="protein sequence ID" value="TVZ03950.1"/>
    <property type="molecule type" value="Genomic_DNA"/>
</dbReference>
<comment type="subcellular location">
    <subcellularLocation>
        <location evidence="1">Cell membrane</location>
        <topology evidence="1">Multi-pass membrane protein</topology>
    </subcellularLocation>
</comment>
<reference evidence="9 10" key="1">
    <citation type="submission" date="2018-11" db="EMBL/GenBank/DDBJ databases">
        <title>Trebonia kvetii gen.nov., sp.nov., a novel acidophilic actinobacterium, and proposal of the new actinobacterial family Treboniaceae fam. nov.</title>
        <authorList>
            <person name="Rapoport D."/>
            <person name="Sagova-Mareckova M."/>
            <person name="Sedlacek I."/>
            <person name="Provaznik J."/>
            <person name="Kralova S."/>
            <person name="Pavlinic D."/>
            <person name="Benes V."/>
            <person name="Kopecky J."/>
        </authorList>
    </citation>
    <scope>NUCLEOTIDE SEQUENCE [LARGE SCALE GENOMIC DNA]</scope>
    <source>
        <strain evidence="9 10">15Tr583</strain>
    </source>
</reference>
<feature type="transmembrane region" description="Helical" evidence="7">
    <location>
        <begin position="53"/>
        <end position="74"/>
    </location>
</feature>
<dbReference type="InterPro" id="IPR036259">
    <property type="entry name" value="MFS_trans_sf"/>
</dbReference>
<keyword evidence="10" id="KW-1185">Reference proteome</keyword>
<feature type="compositionally biased region" description="Basic and acidic residues" evidence="6">
    <location>
        <begin position="428"/>
        <end position="439"/>
    </location>
</feature>
<dbReference type="RefSeq" id="WP_145853820.1">
    <property type="nucleotide sequence ID" value="NZ_RPFW01000003.1"/>
</dbReference>
<evidence type="ECO:0000313" key="9">
    <source>
        <dbReference type="EMBL" id="TVZ03950.1"/>
    </source>
</evidence>
<keyword evidence="4 7" id="KW-1133">Transmembrane helix</keyword>
<dbReference type="Gene3D" id="1.20.1250.20">
    <property type="entry name" value="MFS general substrate transporter like domains"/>
    <property type="match status" value="2"/>
</dbReference>
<proteinExistence type="predicted"/>
<dbReference type="PROSITE" id="PS50850">
    <property type="entry name" value="MFS"/>
    <property type="match status" value="1"/>
</dbReference>
<evidence type="ECO:0000256" key="1">
    <source>
        <dbReference type="ARBA" id="ARBA00004651"/>
    </source>
</evidence>
<keyword evidence="5 7" id="KW-0472">Membrane</keyword>
<accession>A0A6P2BYF6</accession>
<dbReference type="InterPro" id="IPR011701">
    <property type="entry name" value="MFS"/>
</dbReference>
<dbReference type="Proteomes" id="UP000460272">
    <property type="component" value="Unassembled WGS sequence"/>
</dbReference>
<feature type="domain" description="Major facilitator superfamily (MFS) profile" evidence="8">
    <location>
        <begin position="12"/>
        <end position="388"/>
    </location>
</feature>
<feature type="transmembrane region" description="Helical" evidence="7">
    <location>
        <begin position="12"/>
        <end position="33"/>
    </location>
</feature>
<feature type="transmembrane region" description="Helical" evidence="7">
    <location>
        <begin position="271"/>
        <end position="292"/>
    </location>
</feature>
<dbReference type="PANTHER" id="PTHR23506">
    <property type="entry name" value="GH10249P"/>
    <property type="match status" value="1"/>
</dbReference>
<feature type="compositionally biased region" description="Low complexity" evidence="6">
    <location>
        <begin position="396"/>
        <end position="414"/>
    </location>
</feature>
<feature type="transmembrane region" description="Helical" evidence="7">
    <location>
        <begin position="210"/>
        <end position="233"/>
    </location>
</feature>
<dbReference type="Pfam" id="PF07690">
    <property type="entry name" value="MFS_1"/>
    <property type="match status" value="1"/>
</dbReference>
<evidence type="ECO:0000256" key="6">
    <source>
        <dbReference type="SAM" id="MobiDB-lite"/>
    </source>
</evidence>
<feature type="transmembrane region" description="Helical" evidence="7">
    <location>
        <begin position="81"/>
        <end position="100"/>
    </location>
</feature>
<dbReference type="GO" id="GO:0005886">
    <property type="term" value="C:plasma membrane"/>
    <property type="evidence" value="ECO:0007669"/>
    <property type="project" value="UniProtKB-SubCell"/>
</dbReference>
<gene>
    <name evidence="9" type="ORF">EAS64_16085</name>
</gene>
<dbReference type="PANTHER" id="PTHR23506:SF23">
    <property type="entry name" value="GH10249P"/>
    <property type="match status" value="1"/>
</dbReference>
<sequence length="644" mass="65765">MRQERIKLEPPIVRLLALTCAIVAVDTVFFSALTPLLPHYAAAAGLSKAGAGILIAAYPAGTLLGSLPSGALVARFGDRTVAVAGLALMGVSTLAFGWTTSAGLLIAARLVQGIGGACTWTASLSWLATAAPESRRGELLGTAIGAAVVGALFGPVVGAVANFTGTGAAFSAASVLDVALIAVAFTVPSPRPQAPQSLRAALPALRDREVVMGCWLMALAGIAFGMADVLAPLRLSRLGASGTVIAVTFLCAALAEAGVSPLAGRLSDRIGVARPLGVALVVGAAVALLLPLPTAVPVLIGLLIAGLPFYGALYAPASALVADGAQRLGLNQGIAFAVANLAWAAGQSVSSSASGALAQATSDLVPYALLAACCLGTVTTLRAIARPRAAVTEPHSLPARAQAAASDAQAAPPDLLRHRMRRPARRREKADHRVHDRGGVAERARAARGLLTARQFQPEAQIARRAVEVAQAERAEHGKPEHRAGTPPRILRPAPVRVVVHHLPRLRRGKVIAAHHGVLDPPGDEPVPRGPRLARRSAPGEPGQFRAQGFVSPRLVELRVSGTAAATATPPQAPDGCTAVAAGAAPAANGCLGRRPVSVGGQQPRPPTPLCHRPTCLPAADLKVPAVQLQRKPNPHGCGQNSTR</sequence>
<dbReference type="OrthoDB" id="8953821at2"/>
<evidence type="ECO:0000259" key="8">
    <source>
        <dbReference type="PROSITE" id="PS50850"/>
    </source>
</evidence>
<evidence type="ECO:0000256" key="4">
    <source>
        <dbReference type="ARBA" id="ARBA00022989"/>
    </source>
</evidence>
<keyword evidence="2" id="KW-0813">Transport</keyword>
<dbReference type="SUPFAM" id="SSF103473">
    <property type="entry name" value="MFS general substrate transporter"/>
    <property type="match status" value="1"/>
</dbReference>
<dbReference type="InterPro" id="IPR020846">
    <property type="entry name" value="MFS_dom"/>
</dbReference>
<evidence type="ECO:0000313" key="10">
    <source>
        <dbReference type="Proteomes" id="UP000460272"/>
    </source>
</evidence>
<evidence type="ECO:0000256" key="3">
    <source>
        <dbReference type="ARBA" id="ARBA00022692"/>
    </source>
</evidence>
<dbReference type="InterPro" id="IPR050930">
    <property type="entry name" value="MFS_Vesicular_Transporter"/>
</dbReference>
<evidence type="ECO:0000256" key="5">
    <source>
        <dbReference type="ARBA" id="ARBA00023136"/>
    </source>
</evidence>
<feature type="transmembrane region" description="Helical" evidence="7">
    <location>
        <begin position="239"/>
        <end position="259"/>
    </location>
</feature>
<organism evidence="9 10">
    <name type="scientific">Trebonia kvetii</name>
    <dbReference type="NCBI Taxonomy" id="2480626"/>
    <lineage>
        <taxon>Bacteria</taxon>
        <taxon>Bacillati</taxon>
        <taxon>Actinomycetota</taxon>
        <taxon>Actinomycetes</taxon>
        <taxon>Streptosporangiales</taxon>
        <taxon>Treboniaceae</taxon>
        <taxon>Trebonia</taxon>
    </lineage>
</organism>
<feature type="transmembrane region" description="Helical" evidence="7">
    <location>
        <begin position="106"/>
        <end position="127"/>
    </location>
</feature>